<dbReference type="NCBIfam" id="TIGR00070">
    <property type="entry name" value="hisG"/>
    <property type="match status" value="1"/>
</dbReference>
<dbReference type="Proteomes" id="UP000807159">
    <property type="component" value="Chromosome 4"/>
</dbReference>
<evidence type="ECO:0000256" key="3">
    <source>
        <dbReference type="ARBA" id="ARBA00004229"/>
    </source>
</evidence>
<dbReference type="FunFam" id="3.30.70.120:FF:000007">
    <property type="entry name" value="ATP phosphoribosyltransferase, chloroplastic"/>
    <property type="match status" value="1"/>
</dbReference>
<comment type="subcellular location">
    <subcellularLocation>
        <location evidence="3">Plastid</location>
        <location evidence="3">Chloroplast</location>
    </subcellularLocation>
</comment>
<dbReference type="GO" id="GO:0003879">
    <property type="term" value="F:ATP phosphoribosyltransferase activity"/>
    <property type="evidence" value="ECO:0007669"/>
    <property type="project" value="UniProtKB-EC"/>
</dbReference>
<evidence type="ECO:0000256" key="4">
    <source>
        <dbReference type="ARBA" id="ARBA00004667"/>
    </source>
</evidence>
<evidence type="ECO:0000256" key="14">
    <source>
        <dbReference type="ARBA" id="ARBA00059284"/>
    </source>
</evidence>
<dbReference type="PANTHER" id="PTHR21403">
    <property type="entry name" value="ATP PHOSPHORIBOSYLTRANSFERASE ATP-PRTASE"/>
    <property type="match status" value="1"/>
</dbReference>
<evidence type="ECO:0000256" key="6">
    <source>
        <dbReference type="ARBA" id="ARBA00011946"/>
    </source>
</evidence>
<evidence type="ECO:0000256" key="13">
    <source>
        <dbReference type="ARBA" id="ARBA00023102"/>
    </source>
</evidence>
<protein>
    <recommendedName>
        <fullName evidence="6">ATP phosphoribosyltransferase</fullName>
        <ecNumber evidence="6">2.4.2.17</ecNumber>
    </recommendedName>
</protein>
<evidence type="ECO:0000256" key="1">
    <source>
        <dbReference type="ARBA" id="ARBA00000915"/>
    </source>
</evidence>
<evidence type="ECO:0000313" key="18">
    <source>
        <dbReference type="Proteomes" id="UP000807159"/>
    </source>
</evidence>
<evidence type="ECO:0000256" key="5">
    <source>
        <dbReference type="ARBA" id="ARBA00007955"/>
    </source>
</evidence>
<dbReference type="Pfam" id="PF08029">
    <property type="entry name" value="HisG_C"/>
    <property type="match status" value="1"/>
</dbReference>
<evidence type="ECO:0000256" key="12">
    <source>
        <dbReference type="ARBA" id="ARBA00022946"/>
    </source>
</evidence>
<evidence type="ECO:0000256" key="8">
    <source>
        <dbReference type="ARBA" id="ARBA00022605"/>
    </source>
</evidence>
<comment type="pathway">
    <text evidence="4">Amino-acid biosynthesis; L-histidine biosynthesis; L-histidine from 5-phospho-alpha-D-ribose 1-diphosphate: step 1/9.</text>
</comment>
<keyword evidence="13" id="KW-0368">Histidine biosynthesis</keyword>
<proteinExistence type="inferred from homology"/>
<dbReference type="FunFam" id="3.40.190.10:FF:000118">
    <property type="entry name" value="ATP phosphoribosyltransferase 2, chloroplastic"/>
    <property type="match status" value="1"/>
</dbReference>
<comment type="caution">
    <text evidence="17">The sequence shown here is derived from an EMBL/GenBank/DDBJ whole genome shotgun (WGS) entry which is preliminary data.</text>
</comment>
<dbReference type="InterPro" id="IPR013820">
    <property type="entry name" value="ATP_PRibTrfase_cat"/>
</dbReference>
<dbReference type="AlphaFoldDB" id="A0A8T2YY02"/>
<reference evidence="17" key="1">
    <citation type="journal article" date="2021" name="J. Hered.">
        <title>Genome Assembly of Salicaceae Populus deltoides (Eastern Cottonwood) I-69 Based on Nanopore Sequencing and Hi-C Technologies.</title>
        <authorList>
            <person name="Bai S."/>
            <person name="Wu H."/>
            <person name="Zhang J."/>
            <person name="Pan Z."/>
            <person name="Zhao W."/>
            <person name="Li Z."/>
            <person name="Tong C."/>
        </authorList>
    </citation>
    <scope>NUCLEOTIDE SEQUENCE</scope>
    <source>
        <tissue evidence="17">Leaf</tissue>
    </source>
</reference>
<sequence length="408" mass="45037">MSLRLHLPNFQQCSSPLSSSLSLPPCFHVPCSQIRWPHATWSSSIACRLPQQQQSVAVIEKNETSTSVLSERKVIRFGLPSKGRMAADTLDLLKDCQLLVKQVNPRQYVAEIPQLSNLEVWFQRPKDIVRKLLSGDLDLGIVGFDTFSEYGLGNEDLIIVHDALGYGDCRLSLAIPNHGIFESINSLRELSQMPQWTASKPLRIATGFTHLGPKFMRDNGFVNVTFSTADGALEAAPAMGIADAILDLVSSGTTLKENNLKEIEGGVLLESQAVLVARRKSLVEQKDVRCRTKEILERFEAHLRAVDQFTVTAHMRGSSAEEVAGRVCSQPSLSGLEGPTISPVFCKHNGKVTPDYYAIVICVPKKALYKSVQQLREIGGSGVLVSPLTYIFEEVTPRWKELLLKLGL</sequence>
<dbReference type="EC" id="2.4.2.17" evidence="6"/>
<comment type="function">
    <text evidence="14">Catalyzes the condensation of ATP and 5-phosphoribose 1-diphosphate to form N'-(5'-phosphoribosyl)-ATP (PR-ATP).</text>
</comment>
<dbReference type="SUPFAM" id="SSF54913">
    <property type="entry name" value="GlnB-like"/>
    <property type="match status" value="1"/>
</dbReference>
<dbReference type="PROSITE" id="PS01316">
    <property type="entry name" value="ATP_P_PHORIBOSYLTR"/>
    <property type="match status" value="1"/>
</dbReference>
<evidence type="ECO:0000259" key="15">
    <source>
        <dbReference type="Pfam" id="PF01634"/>
    </source>
</evidence>
<evidence type="ECO:0000313" key="17">
    <source>
        <dbReference type="EMBL" id="KAH8510025.1"/>
    </source>
</evidence>
<evidence type="ECO:0000256" key="9">
    <source>
        <dbReference type="ARBA" id="ARBA00022640"/>
    </source>
</evidence>
<dbReference type="GO" id="GO:0000105">
    <property type="term" value="P:L-histidine biosynthetic process"/>
    <property type="evidence" value="ECO:0007669"/>
    <property type="project" value="UniProtKB-KW"/>
</dbReference>
<dbReference type="InterPro" id="IPR001348">
    <property type="entry name" value="ATP_PRibTrfase_HisG"/>
</dbReference>
<evidence type="ECO:0000256" key="2">
    <source>
        <dbReference type="ARBA" id="ARBA00001946"/>
    </source>
</evidence>
<dbReference type="GO" id="GO:0009507">
    <property type="term" value="C:chloroplast"/>
    <property type="evidence" value="ECO:0007669"/>
    <property type="project" value="UniProtKB-SubCell"/>
</dbReference>
<comment type="similarity">
    <text evidence="5">Belongs to the ATP phosphoribosyltransferase family. Long subfamily.</text>
</comment>
<gene>
    <name evidence="17" type="ORF">H0E87_007805</name>
</gene>
<feature type="domain" description="Histidine biosynthesis HisG C-terminal" evidence="16">
    <location>
        <begin position="307"/>
        <end position="389"/>
    </location>
</feature>
<name>A0A8T2YY02_POPDE</name>
<dbReference type="Pfam" id="PF01634">
    <property type="entry name" value="HisG"/>
    <property type="match status" value="1"/>
</dbReference>
<feature type="domain" description="ATP phosphoribosyltransferase catalytic" evidence="15">
    <location>
        <begin position="124"/>
        <end position="300"/>
    </location>
</feature>
<evidence type="ECO:0000256" key="10">
    <source>
        <dbReference type="ARBA" id="ARBA00022676"/>
    </source>
</evidence>
<organism evidence="17 18">
    <name type="scientific">Populus deltoides</name>
    <name type="common">Eastern poplar</name>
    <name type="synonym">Eastern cottonwood</name>
    <dbReference type="NCBI Taxonomy" id="3696"/>
    <lineage>
        <taxon>Eukaryota</taxon>
        <taxon>Viridiplantae</taxon>
        <taxon>Streptophyta</taxon>
        <taxon>Embryophyta</taxon>
        <taxon>Tracheophyta</taxon>
        <taxon>Spermatophyta</taxon>
        <taxon>Magnoliopsida</taxon>
        <taxon>eudicotyledons</taxon>
        <taxon>Gunneridae</taxon>
        <taxon>Pentapetalae</taxon>
        <taxon>rosids</taxon>
        <taxon>fabids</taxon>
        <taxon>Malpighiales</taxon>
        <taxon>Salicaceae</taxon>
        <taxon>Saliceae</taxon>
        <taxon>Populus</taxon>
    </lineage>
</organism>
<dbReference type="CDD" id="cd13593">
    <property type="entry name" value="PBP2_HisGL3"/>
    <property type="match status" value="1"/>
</dbReference>
<accession>A0A8T2YY02</accession>
<keyword evidence="7" id="KW-0150">Chloroplast</keyword>
<dbReference type="PANTHER" id="PTHR21403:SF8">
    <property type="entry name" value="ATP PHOSPHORIBOSYLTRANSFERASE"/>
    <property type="match status" value="1"/>
</dbReference>
<keyword evidence="11" id="KW-0808">Transferase</keyword>
<keyword evidence="18" id="KW-1185">Reference proteome</keyword>
<evidence type="ECO:0000256" key="11">
    <source>
        <dbReference type="ARBA" id="ARBA00022679"/>
    </source>
</evidence>
<comment type="catalytic activity">
    <reaction evidence="1">
        <text>1-(5-phospho-beta-D-ribosyl)-ATP + diphosphate = 5-phospho-alpha-D-ribose 1-diphosphate + ATP</text>
        <dbReference type="Rhea" id="RHEA:18473"/>
        <dbReference type="ChEBI" id="CHEBI:30616"/>
        <dbReference type="ChEBI" id="CHEBI:33019"/>
        <dbReference type="ChEBI" id="CHEBI:58017"/>
        <dbReference type="ChEBI" id="CHEBI:73183"/>
        <dbReference type="EC" id="2.4.2.17"/>
    </reaction>
</comment>
<dbReference type="SUPFAM" id="SSF53850">
    <property type="entry name" value="Periplasmic binding protein-like II"/>
    <property type="match status" value="1"/>
</dbReference>
<dbReference type="EMBL" id="JACEGQ020000004">
    <property type="protein sequence ID" value="KAH8510025.1"/>
    <property type="molecule type" value="Genomic_DNA"/>
</dbReference>
<dbReference type="GO" id="GO:0000287">
    <property type="term" value="F:magnesium ion binding"/>
    <property type="evidence" value="ECO:0007669"/>
    <property type="project" value="InterPro"/>
</dbReference>
<dbReference type="InterPro" id="IPR013115">
    <property type="entry name" value="HisG_C"/>
</dbReference>
<dbReference type="InterPro" id="IPR018198">
    <property type="entry name" value="ATP_PRibTrfase_CS"/>
</dbReference>
<keyword evidence="9" id="KW-0934">Plastid</keyword>
<dbReference type="InterPro" id="IPR015867">
    <property type="entry name" value="N-reg_PII/ATP_PRibTrfase_C"/>
</dbReference>
<evidence type="ECO:0000259" key="16">
    <source>
        <dbReference type="Pfam" id="PF08029"/>
    </source>
</evidence>
<evidence type="ECO:0000256" key="7">
    <source>
        <dbReference type="ARBA" id="ARBA00022528"/>
    </source>
</evidence>
<keyword evidence="8" id="KW-0028">Amino-acid biosynthesis</keyword>
<keyword evidence="12" id="KW-0809">Transit peptide</keyword>
<dbReference type="Gene3D" id="3.30.70.120">
    <property type="match status" value="1"/>
</dbReference>
<dbReference type="InterPro" id="IPR011322">
    <property type="entry name" value="N-reg_PII-like_a/b"/>
</dbReference>
<comment type="cofactor">
    <cofactor evidence="2">
        <name>Mg(2+)</name>
        <dbReference type="ChEBI" id="CHEBI:18420"/>
    </cofactor>
</comment>
<dbReference type="Gene3D" id="3.40.190.10">
    <property type="entry name" value="Periplasmic binding protein-like II"/>
    <property type="match status" value="2"/>
</dbReference>
<keyword evidence="10" id="KW-0328">Glycosyltransferase</keyword>